<dbReference type="Pfam" id="PF13648">
    <property type="entry name" value="Lipocalin_4"/>
    <property type="match status" value="1"/>
</dbReference>
<dbReference type="RefSeq" id="WP_121917667.1">
    <property type="nucleotide sequence ID" value="NZ_REFV01000010.1"/>
</dbReference>
<gene>
    <name evidence="2" type="ORF">EAX61_10575</name>
</gene>
<sequence length="166" mass="19329">MRWVIVVLVFVAYFSCSENKSNLYQVPENVHLLIAGDSTKVWKIAKRYNGKTRMNMGDCFLSYRQTFKSDGTVFDNNEENYDCGPSLRGSWAVLKDSLGYSNIRISSPQIGEIFGMEKDYKDFKIFYVSADSLHISFLHDQFGQRRRISDYLVREDVSVSDRNFHF</sequence>
<proteinExistence type="predicted"/>
<dbReference type="AlphaFoldDB" id="A0A3M0FXU7"/>
<reference evidence="2 3" key="1">
    <citation type="submission" date="2018-10" db="EMBL/GenBank/DDBJ databases">
        <title>Dokdonia luteus sp. nov., isolated from sea water.</title>
        <authorList>
            <person name="Zhou L.Y."/>
            <person name="Du Z.J."/>
        </authorList>
    </citation>
    <scope>NUCLEOTIDE SEQUENCE [LARGE SCALE GENOMIC DNA]</scope>
    <source>
        <strain evidence="2 3">SH27</strain>
    </source>
</reference>
<feature type="domain" description="Lipocalin-like" evidence="1">
    <location>
        <begin position="41"/>
        <end position="134"/>
    </location>
</feature>
<evidence type="ECO:0000313" key="3">
    <source>
        <dbReference type="Proteomes" id="UP000281985"/>
    </source>
</evidence>
<accession>A0A3M0FXU7</accession>
<name>A0A3M0FXU7_9FLAO</name>
<evidence type="ECO:0000313" key="2">
    <source>
        <dbReference type="EMBL" id="RMB57560.1"/>
    </source>
</evidence>
<organism evidence="2 3">
    <name type="scientific">Dokdonia sinensis</name>
    <dbReference type="NCBI Taxonomy" id="2479847"/>
    <lineage>
        <taxon>Bacteria</taxon>
        <taxon>Pseudomonadati</taxon>
        <taxon>Bacteroidota</taxon>
        <taxon>Flavobacteriia</taxon>
        <taxon>Flavobacteriales</taxon>
        <taxon>Flavobacteriaceae</taxon>
        <taxon>Dokdonia</taxon>
    </lineage>
</organism>
<evidence type="ECO:0000259" key="1">
    <source>
        <dbReference type="Pfam" id="PF13648"/>
    </source>
</evidence>
<dbReference type="EMBL" id="REFV01000010">
    <property type="protein sequence ID" value="RMB57560.1"/>
    <property type="molecule type" value="Genomic_DNA"/>
</dbReference>
<keyword evidence="3" id="KW-1185">Reference proteome</keyword>
<dbReference type="OrthoDB" id="1163332at2"/>
<dbReference type="Proteomes" id="UP000281985">
    <property type="component" value="Unassembled WGS sequence"/>
</dbReference>
<protein>
    <recommendedName>
        <fullName evidence="1">Lipocalin-like domain-containing protein</fullName>
    </recommendedName>
</protein>
<comment type="caution">
    <text evidence="2">The sequence shown here is derived from an EMBL/GenBank/DDBJ whole genome shotgun (WGS) entry which is preliminary data.</text>
</comment>
<dbReference type="InterPro" id="IPR024311">
    <property type="entry name" value="Lipocalin-like"/>
</dbReference>